<dbReference type="NCBIfam" id="NF009529">
    <property type="entry name" value="PRK12893.1-2"/>
    <property type="match status" value="1"/>
</dbReference>
<dbReference type="Gene3D" id="3.30.70.360">
    <property type="match status" value="1"/>
</dbReference>
<evidence type="ECO:0000256" key="5">
    <source>
        <dbReference type="ARBA" id="ARBA00022801"/>
    </source>
</evidence>
<dbReference type="CDD" id="cd03884">
    <property type="entry name" value="M20_bAS"/>
    <property type="match status" value="1"/>
</dbReference>
<accession>A0A1D9I3B0</accession>
<dbReference type="PANTHER" id="PTHR32494:SF19">
    <property type="entry name" value="ALLANTOATE DEIMINASE-RELATED"/>
    <property type="match status" value="1"/>
</dbReference>
<comment type="similarity">
    <text evidence="2">Belongs to the peptidase M20 family.</text>
</comment>
<dbReference type="PIRSF" id="PIRSF001235">
    <property type="entry name" value="Amidase_carbamoylase"/>
    <property type="match status" value="1"/>
</dbReference>
<dbReference type="InterPro" id="IPR010158">
    <property type="entry name" value="Amidase_Cbmase"/>
</dbReference>
<protein>
    <submittedName>
        <fullName evidence="7">Zn-dependent hydrolase</fullName>
    </submittedName>
</protein>
<organism evidence="7 8">
    <name type="scientific">Cupriavidus malaysiensis</name>
    <dbReference type="NCBI Taxonomy" id="367825"/>
    <lineage>
        <taxon>Bacteria</taxon>
        <taxon>Pseudomonadati</taxon>
        <taxon>Pseudomonadota</taxon>
        <taxon>Betaproteobacteria</taxon>
        <taxon>Burkholderiales</taxon>
        <taxon>Burkholderiaceae</taxon>
        <taxon>Cupriavidus</taxon>
    </lineage>
</organism>
<dbReference type="Proteomes" id="UP000177515">
    <property type="component" value="Chromosome 1"/>
</dbReference>
<keyword evidence="6" id="KW-0464">Manganese</keyword>
<dbReference type="GO" id="GO:0016787">
    <property type="term" value="F:hydrolase activity"/>
    <property type="evidence" value="ECO:0007669"/>
    <property type="project" value="UniProtKB-KW"/>
</dbReference>
<keyword evidence="5 7" id="KW-0378">Hydrolase</keyword>
<dbReference type="NCBIfam" id="NF006775">
    <property type="entry name" value="PRK09290.2-5"/>
    <property type="match status" value="1"/>
</dbReference>
<evidence type="ECO:0000256" key="2">
    <source>
        <dbReference type="ARBA" id="ARBA00006153"/>
    </source>
</evidence>
<comment type="subunit">
    <text evidence="3">Homodimer.</text>
</comment>
<dbReference type="PANTHER" id="PTHR32494">
    <property type="entry name" value="ALLANTOATE DEIMINASE-RELATED"/>
    <property type="match status" value="1"/>
</dbReference>
<sequence length="427" mass="44386">MPASPTASLPSLGQAILDRADQLARHSDMEGGLTCAYLTPAHRAAQALLAEWMAAAGMDVRVDAIGNVIGRYAAAAEAGPGARVLMTGSHFDTVRNGGRYDGRLGILLPIAVVDALHRAGIRLPYHFEVVAFAEEEGLRFKTSFLASSVLAGRFDPALLERRDTAGISLGEALAGSGLPGGGAAAALAAAAVDPASLLGFIEVHIEQGPVLLHHGLPLGVVTQIAGSSRFQVRVGGTASHAGTTPMNLRADAAAAAAEMVLLVEARCGEVASLVGTVGQLEVPNGSSNVIPGACHFSMDIRAGEDGIREAAIADILAGIERIAARRGVSAQVERVTPVNNAPCARWLMDQFATVLAKRGLQAFELPSGAGHDAMMMQRITDIAMLFVRCGNGGISHNPLETITAEDAQLAAEVLVDFLRHFQPRQDA</sequence>
<gene>
    <name evidence="7" type="ORF">BKK80_11905</name>
</gene>
<keyword evidence="4" id="KW-0479">Metal-binding</keyword>
<evidence type="ECO:0000256" key="1">
    <source>
        <dbReference type="ARBA" id="ARBA00001936"/>
    </source>
</evidence>
<dbReference type="SUPFAM" id="SSF55031">
    <property type="entry name" value="Bacterial exopeptidase dimerisation domain"/>
    <property type="match status" value="1"/>
</dbReference>
<dbReference type="RefSeq" id="WP_071036762.1">
    <property type="nucleotide sequence ID" value="NZ_CP017754.1"/>
</dbReference>
<comment type="cofactor">
    <cofactor evidence="1">
        <name>Mn(2+)</name>
        <dbReference type="ChEBI" id="CHEBI:29035"/>
    </cofactor>
</comment>
<dbReference type="SUPFAM" id="SSF53187">
    <property type="entry name" value="Zn-dependent exopeptidases"/>
    <property type="match status" value="1"/>
</dbReference>
<evidence type="ECO:0000256" key="4">
    <source>
        <dbReference type="ARBA" id="ARBA00022723"/>
    </source>
</evidence>
<dbReference type="InterPro" id="IPR002933">
    <property type="entry name" value="Peptidase_M20"/>
</dbReference>
<evidence type="ECO:0000313" key="7">
    <source>
        <dbReference type="EMBL" id="AOZ06445.1"/>
    </source>
</evidence>
<dbReference type="NCBIfam" id="TIGR01879">
    <property type="entry name" value="hydantase"/>
    <property type="match status" value="1"/>
</dbReference>
<reference evidence="7 8" key="1">
    <citation type="submission" date="2016-10" db="EMBL/GenBank/DDBJ databases">
        <title>Complete genome sequences of three Cupriavidus strains isolated from various Malaysian environments.</title>
        <authorList>
            <person name="Abdullah A.A.-A."/>
            <person name="Shafie N.A.H."/>
            <person name="Lau N.S."/>
        </authorList>
    </citation>
    <scope>NUCLEOTIDE SEQUENCE [LARGE SCALE GENOMIC DNA]</scope>
    <source>
        <strain evidence="7 8">USMAA1020</strain>
    </source>
</reference>
<proteinExistence type="inferred from homology"/>
<dbReference type="InterPro" id="IPR036264">
    <property type="entry name" value="Bact_exopeptidase_dim_dom"/>
</dbReference>
<evidence type="ECO:0000313" key="8">
    <source>
        <dbReference type="Proteomes" id="UP000177515"/>
    </source>
</evidence>
<keyword evidence="8" id="KW-1185">Reference proteome</keyword>
<evidence type="ECO:0000256" key="3">
    <source>
        <dbReference type="ARBA" id="ARBA00011738"/>
    </source>
</evidence>
<name>A0A1D9I3B0_9BURK</name>
<dbReference type="Pfam" id="PF01546">
    <property type="entry name" value="Peptidase_M20"/>
    <property type="match status" value="1"/>
</dbReference>
<dbReference type="EMBL" id="CP017754">
    <property type="protein sequence ID" value="AOZ06445.1"/>
    <property type="molecule type" value="Genomic_DNA"/>
</dbReference>
<dbReference type="Gene3D" id="3.40.630.10">
    <property type="entry name" value="Zn peptidases"/>
    <property type="match status" value="1"/>
</dbReference>
<evidence type="ECO:0000256" key="6">
    <source>
        <dbReference type="ARBA" id="ARBA00023211"/>
    </source>
</evidence>